<evidence type="ECO:0000313" key="2">
    <source>
        <dbReference type="EMBL" id="AXY73542.1"/>
    </source>
</evidence>
<evidence type="ECO:0000259" key="1">
    <source>
        <dbReference type="Pfam" id="PF13521"/>
    </source>
</evidence>
<proteinExistence type="predicted"/>
<dbReference type="InterPro" id="IPR038727">
    <property type="entry name" value="NadR/Ttd14_AAA_dom"/>
</dbReference>
<accession>A0A3B7MGP2</accession>
<dbReference type="InterPro" id="IPR027417">
    <property type="entry name" value="P-loop_NTPase"/>
</dbReference>
<gene>
    <name evidence="2" type="ORF">D3H65_05915</name>
</gene>
<feature type="domain" description="NadR/Ttd14 AAA" evidence="1">
    <location>
        <begin position="8"/>
        <end position="171"/>
    </location>
</feature>
<protein>
    <submittedName>
        <fullName evidence="2">ATPase</fullName>
    </submittedName>
</protein>
<dbReference type="AlphaFoldDB" id="A0A3B7MGP2"/>
<evidence type="ECO:0000313" key="3">
    <source>
        <dbReference type="Proteomes" id="UP000263900"/>
    </source>
</evidence>
<dbReference type="Proteomes" id="UP000263900">
    <property type="component" value="Chromosome"/>
</dbReference>
<name>A0A3B7MGP2_9BACT</name>
<dbReference type="KEGG" id="pseg:D3H65_05915"/>
<organism evidence="2 3">
    <name type="scientific">Paraflavitalea soli</name>
    <dbReference type="NCBI Taxonomy" id="2315862"/>
    <lineage>
        <taxon>Bacteria</taxon>
        <taxon>Pseudomonadati</taxon>
        <taxon>Bacteroidota</taxon>
        <taxon>Chitinophagia</taxon>
        <taxon>Chitinophagales</taxon>
        <taxon>Chitinophagaceae</taxon>
        <taxon>Paraflavitalea</taxon>
    </lineage>
</organism>
<dbReference type="Pfam" id="PF13521">
    <property type="entry name" value="AAA_28"/>
    <property type="match status" value="1"/>
</dbReference>
<dbReference type="RefSeq" id="WP_119049380.1">
    <property type="nucleotide sequence ID" value="NZ_CP032157.1"/>
</dbReference>
<reference evidence="2 3" key="1">
    <citation type="submission" date="2018-09" db="EMBL/GenBank/DDBJ databases">
        <title>Genome sequencing of strain 6GH32-13.</title>
        <authorList>
            <person name="Weon H.-Y."/>
            <person name="Heo J."/>
            <person name="Kwon S.-W."/>
        </authorList>
    </citation>
    <scope>NUCLEOTIDE SEQUENCE [LARGE SCALE GENOMIC DNA]</scope>
    <source>
        <strain evidence="2 3">5GH32-13</strain>
    </source>
</reference>
<dbReference type="OrthoDB" id="5638848at2"/>
<sequence>MLLKDNFYIITGGPGTGKTTLLQELHVRGYPYVPEVARTLIKDQLEANGDALPWKDARYYSCLMLGYSIRDFRALAHSQHLSFFDRGIPDTYGYEILMDFAYNDALQQALQEYRYNTTVFILPFWKDIYTTDNERKQDLAEAQATYHALRKAYEQAGYKLVEVPLVPVAERADFVLRQIG</sequence>
<dbReference type="Gene3D" id="3.40.50.300">
    <property type="entry name" value="P-loop containing nucleotide triphosphate hydrolases"/>
    <property type="match status" value="1"/>
</dbReference>
<dbReference type="SUPFAM" id="SSF52540">
    <property type="entry name" value="P-loop containing nucleoside triphosphate hydrolases"/>
    <property type="match status" value="1"/>
</dbReference>
<keyword evidence="3" id="KW-1185">Reference proteome</keyword>
<dbReference type="EMBL" id="CP032157">
    <property type="protein sequence ID" value="AXY73542.1"/>
    <property type="molecule type" value="Genomic_DNA"/>
</dbReference>